<protein>
    <submittedName>
        <fullName evidence="2">Uncharacterized protein</fullName>
    </submittedName>
</protein>
<evidence type="ECO:0000256" key="1">
    <source>
        <dbReference type="SAM" id="SignalP"/>
    </source>
</evidence>
<proteinExistence type="predicted"/>
<name>A0A2M8HCZ6_9GAMM</name>
<dbReference type="EMBL" id="PGCP01000004">
    <property type="protein sequence ID" value="PJC94442.1"/>
    <property type="molecule type" value="Genomic_DNA"/>
</dbReference>
<organism evidence="2 3">
    <name type="scientific">Aeromonas lusitana</name>
    <dbReference type="NCBI Taxonomy" id="931529"/>
    <lineage>
        <taxon>Bacteria</taxon>
        <taxon>Pseudomonadati</taxon>
        <taxon>Pseudomonadota</taxon>
        <taxon>Gammaproteobacteria</taxon>
        <taxon>Aeromonadales</taxon>
        <taxon>Aeromonadaceae</taxon>
        <taxon>Aeromonas</taxon>
    </lineage>
</organism>
<dbReference type="OrthoDB" id="5917106at2"/>
<comment type="caution">
    <text evidence="2">The sequence shown here is derived from an EMBL/GenBank/DDBJ whole genome shotgun (WGS) entry which is preliminary data.</text>
</comment>
<keyword evidence="3" id="KW-1185">Reference proteome</keyword>
<dbReference type="AlphaFoldDB" id="A0A2M8HCZ6"/>
<reference evidence="2 3" key="1">
    <citation type="submission" date="2017-11" db="EMBL/GenBank/DDBJ databases">
        <title>Draft genome sequence of environmental isolate Aeromonas lusitania sp. nov. MDC 2473.</title>
        <authorList>
            <person name="Colston S.M."/>
            <person name="Navarro A."/>
            <person name="Martinez-Murcia A.J."/>
            <person name="Graf J."/>
        </authorList>
    </citation>
    <scope>NUCLEOTIDE SEQUENCE [LARGE SCALE GENOMIC DNA]</scope>
    <source>
        <strain evidence="2 3">MDC 2473</strain>
    </source>
</reference>
<gene>
    <name evidence="2" type="ORF">CUC44_03840</name>
</gene>
<feature type="signal peptide" evidence="1">
    <location>
        <begin position="1"/>
        <end position="20"/>
    </location>
</feature>
<accession>A0A2M8HCZ6</accession>
<sequence length="110" mass="12235">MRRYAPLLLCGWIWCAQAEAPEPAAPVQEGTLANQKLIQDAMVGVAAWVATKGCQAPERFVPVVLEPSRGEPGSRYWQERWTVIGCGAEYPVVIDFRETGLESAMWTITR</sequence>
<keyword evidence="1" id="KW-0732">Signal</keyword>
<dbReference type="Proteomes" id="UP000232060">
    <property type="component" value="Unassembled WGS sequence"/>
</dbReference>
<dbReference type="RefSeq" id="WP_100858662.1">
    <property type="nucleotide sequence ID" value="NZ_PGCP01000004.1"/>
</dbReference>
<evidence type="ECO:0000313" key="2">
    <source>
        <dbReference type="EMBL" id="PJC94442.1"/>
    </source>
</evidence>
<evidence type="ECO:0000313" key="3">
    <source>
        <dbReference type="Proteomes" id="UP000232060"/>
    </source>
</evidence>
<feature type="chain" id="PRO_5014604813" evidence="1">
    <location>
        <begin position="21"/>
        <end position="110"/>
    </location>
</feature>